<dbReference type="Proteomes" id="UP000283587">
    <property type="component" value="Unassembled WGS sequence"/>
</dbReference>
<dbReference type="InterPro" id="IPR051207">
    <property type="entry name" value="ComplexI_NDUFA9_subunit"/>
</dbReference>
<dbReference type="EMBL" id="QZEW01000098">
    <property type="protein sequence ID" value="RJL06313.1"/>
    <property type="molecule type" value="Genomic_DNA"/>
</dbReference>
<dbReference type="InterPro" id="IPR001509">
    <property type="entry name" value="Epimerase_deHydtase"/>
</dbReference>
<dbReference type="PANTHER" id="PTHR12126">
    <property type="entry name" value="NADH-UBIQUINONE OXIDOREDUCTASE 39 KDA SUBUNIT-RELATED"/>
    <property type="match status" value="1"/>
</dbReference>
<reference evidence="3" key="1">
    <citation type="submission" date="2018-09" db="EMBL/GenBank/DDBJ databases">
        <title>Paracoccus onubensis nov. sp. a moderate halophilic bacterium isolated from Gruta de las Maravillas (Aracena, Spain).</title>
        <authorList>
            <person name="Jurado V."/>
            <person name="Gutierrez-Patricio S."/>
            <person name="Gonzalez-Pimentel J.L."/>
            <person name="Miller A.Z."/>
            <person name="Laiz L."/>
            <person name="Saiz-Jimenez C."/>
        </authorList>
    </citation>
    <scope>NUCLEOTIDE SEQUENCE [LARGE SCALE GENOMIC DNA]</scope>
    <source>
        <strain evidence="3">DSM 26381</strain>
    </source>
</reference>
<dbReference type="PANTHER" id="PTHR12126:SF11">
    <property type="entry name" value="NADH DEHYDROGENASE [UBIQUINONE] 1 ALPHA SUBCOMPLEX SUBUNIT 9, MITOCHONDRIAL"/>
    <property type="match status" value="1"/>
</dbReference>
<dbReference type="OrthoDB" id="9776313at2"/>
<organism evidence="2 3">
    <name type="scientific">Paracoccus siganidrum</name>
    <dbReference type="NCBI Taxonomy" id="1276757"/>
    <lineage>
        <taxon>Bacteria</taxon>
        <taxon>Pseudomonadati</taxon>
        <taxon>Pseudomonadota</taxon>
        <taxon>Alphaproteobacteria</taxon>
        <taxon>Rhodobacterales</taxon>
        <taxon>Paracoccaceae</taxon>
        <taxon>Paracoccus</taxon>
    </lineage>
</organism>
<dbReference type="Gene3D" id="3.40.50.720">
    <property type="entry name" value="NAD(P)-binding Rossmann-like Domain"/>
    <property type="match status" value="1"/>
</dbReference>
<sequence>MAKLVTIYGGSGFVGRQVARLMARRGWRVRIAVRRPDEALFTRTYGAVGQVVPVLCNIRDSDSVRAAMADADAVVNCVNLLGREGKSTFDNVLVEGAANIARLAAETGVGRVVHISGIGVDPESDSPYIAAKAKGEAAVLDHFPQAVVLRPSVIFGNGDVFYNRLASLSRLGPVLPILGAATRLQPVHVDDVAEAAARAAEGAAEPGIYELGGPEVLTMREIAAQVLKATHRRRLLLNMPFWVARIGAGVLGLAEIVTGRLFTNRLLTRDQVVLLTRDNVVAEGARGFADLGIQPTAPEAVLDDYLWRFRPSGQYDAIKESARNLRTQ</sequence>
<proteinExistence type="predicted"/>
<evidence type="ECO:0000313" key="2">
    <source>
        <dbReference type="EMBL" id="RJL06313.1"/>
    </source>
</evidence>
<gene>
    <name evidence="2" type="ORF">D3P05_18360</name>
</gene>
<comment type="caution">
    <text evidence="2">The sequence shown here is derived from an EMBL/GenBank/DDBJ whole genome shotgun (WGS) entry which is preliminary data.</text>
</comment>
<name>A0A419A095_9RHOB</name>
<dbReference type="InterPro" id="IPR036291">
    <property type="entry name" value="NAD(P)-bd_dom_sf"/>
</dbReference>
<feature type="domain" description="NAD-dependent epimerase/dehydratase" evidence="1">
    <location>
        <begin position="5"/>
        <end position="212"/>
    </location>
</feature>
<evidence type="ECO:0000259" key="1">
    <source>
        <dbReference type="Pfam" id="PF01370"/>
    </source>
</evidence>
<evidence type="ECO:0000313" key="3">
    <source>
        <dbReference type="Proteomes" id="UP000283587"/>
    </source>
</evidence>
<dbReference type="RefSeq" id="WP_119900254.1">
    <property type="nucleotide sequence ID" value="NZ_QNRC01000045.1"/>
</dbReference>
<dbReference type="Pfam" id="PF01370">
    <property type="entry name" value="Epimerase"/>
    <property type="match status" value="1"/>
</dbReference>
<dbReference type="CDD" id="cd05271">
    <property type="entry name" value="NDUFA9_like_SDR_a"/>
    <property type="match status" value="1"/>
</dbReference>
<accession>A0A419A095</accession>
<dbReference type="GO" id="GO:0044877">
    <property type="term" value="F:protein-containing complex binding"/>
    <property type="evidence" value="ECO:0007669"/>
    <property type="project" value="TreeGrafter"/>
</dbReference>
<protein>
    <submittedName>
        <fullName evidence="2">Complex I NDUFA9 subunit family protein</fullName>
    </submittedName>
</protein>
<dbReference type="SUPFAM" id="SSF51735">
    <property type="entry name" value="NAD(P)-binding Rossmann-fold domains"/>
    <property type="match status" value="1"/>
</dbReference>
<dbReference type="AlphaFoldDB" id="A0A419A095"/>
<keyword evidence="3" id="KW-1185">Reference proteome</keyword>
<dbReference type="FunFam" id="3.40.50.720:FF:000702">
    <property type="entry name" value="NADH dehydrogenase (Ubiquinone)"/>
    <property type="match status" value="1"/>
</dbReference>